<dbReference type="SMART" id="SM00220">
    <property type="entry name" value="S_TKc"/>
    <property type="match status" value="1"/>
</dbReference>
<dbReference type="SUPFAM" id="SSF56112">
    <property type="entry name" value="Protein kinase-like (PK-like)"/>
    <property type="match status" value="1"/>
</dbReference>
<dbReference type="AlphaFoldDB" id="A0A841H3C4"/>
<dbReference type="PROSITE" id="PS50011">
    <property type="entry name" value="PROTEIN_KINASE_DOM"/>
    <property type="match status" value="1"/>
</dbReference>
<accession>A0A841H3C4</accession>
<organism evidence="6 7">
    <name type="scientific">Longimicrobium terrae</name>
    <dbReference type="NCBI Taxonomy" id="1639882"/>
    <lineage>
        <taxon>Bacteria</taxon>
        <taxon>Pseudomonadati</taxon>
        <taxon>Gemmatimonadota</taxon>
        <taxon>Longimicrobiia</taxon>
        <taxon>Longimicrobiales</taxon>
        <taxon>Longimicrobiaceae</taxon>
        <taxon>Longimicrobium</taxon>
    </lineage>
</organism>
<keyword evidence="4" id="KW-0067">ATP-binding</keyword>
<dbReference type="InterPro" id="IPR011009">
    <property type="entry name" value="Kinase-like_dom_sf"/>
</dbReference>
<dbReference type="EMBL" id="JACHIA010000014">
    <property type="protein sequence ID" value="MBB6072339.1"/>
    <property type="molecule type" value="Genomic_DNA"/>
</dbReference>
<keyword evidence="3 6" id="KW-0418">Kinase</keyword>
<proteinExistence type="predicted"/>
<comment type="caution">
    <text evidence="6">The sequence shown here is derived from an EMBL/GenBank/DDBJ whole genome shotgun (WGS) entry which is preliminary data.</text>
</comment>
<dbReference type="InterPro" id="IPR008271">
    <property type="entry name" value="Ser/Thr_kinase_AS"/>
</dbReference>
<dbReference type="CDD" id="cd14014">
    <property type="entry name" value="STKc_PknB_like"/>
    <property type="match status" value="1"/>
</dbReference>
<evidence type="ECO:0000256" key="1">
    <source>
        <dbReference type="ARBA" id="ARBA00022679"/>
    </source>
</evidence>
<protein>
    <submittedName>
        <fullName evidence="6">Serine/threonine protein kinase</fullName>
    </submittedName>
</protein>
<reference evidence="6 7" key="1">
    <citation type="submission" date="2020-08" db="EMBL/GenBank/DDBJ databases">
        <title>Genomic Encyclopedia of Type Strains, Phase IV (KMG-IV): sequencing the most valuable type-strain genomes for metagenomic binning, comparative biology and taxonomic classification.</title>
        <authorList>
            <person name="Goeker M."/>
        </authorList>
    </citation>
    <scope>NUCLEOTIDE SEQUENCE [LARGE SCALE GENOMIC DNA]</scope>
    <source>
        <strain evidence="6 7">DSM 29007</strain>
    </source>
</reference>
<keyword evidence="1" id="KW-0808">Transferase</keyword>
<dbReference type="Gene3D" id="1.10.510.10">
    <property type="entry name" value="Transferase(Phosphotransferase) domain 1"/>
    <property type="match status" value="1"/>
</dbReference>
<evidence type="ECO:0000256" key="3">
    <source>
        <dbReference type="ARBA" id="ARBA00022777"/>
    </source>
</evidence>
<sequence>MRTAMNPSYETVRLLAETASGSRVTLVRAADGRLLARKQVRPDAGDRPDLRRRIELEGEILARLGGQHHVIGFAGRAGSSAILLEYAPGGSLADRLSGEHALAPDVWRTILAQLVDAVDHVHAAGLVHRDLKPGNVLFAADNGLRLIDFGVSAAIGSRGTLAPSWEEDDVGTLAYAAPEQLADPASATHPAADVYSLGVLLYEMSSGRLPYELEPGEDEPRLRERIIAGGAVPLRERVPGISAALDEVVSAALAHDPHARIPSAAELRRALLTVPL</sequence>
<feature type="domain" description="Protein kinase" evidence="5">
    <location>
        <begin position="9"/>
        <end position="272"/>
    </location>
</feature>
<evidence type="ECO:0000256" key="2">
    <source>
        <dbReference type="ARBA" id="ARBA00022741"/>
    </source>
</evidence>
<dbReference type="GO" id="GO:0005524">
    <property type="term" value="F:ATP binding"/>
    <property type="evidence" value="ECO:0007669"/>
    <property type="project" value="UniProtKB-KW"/>
</dbReference>
<dbReference type="GO" id="GO:0004674">
    <property type="term" value="F:protein serine/threonine kinase activity"/>
    <property type="evidence" value="ECO:0007669"/>
    <property type="project" value="UniProtKB-KW"/>
</dbReference>
<gene>
    <name evidence="6" type="ORF">HNQ61_004001</name>
</gene>
<keyword evidence="7" id="KW-1185">Reference proteome</keyword>
<dbReference type="PROSITE" id="PS00108">
    <property type="entry name" value="PROTEIN_KINASE_ST"/>
    <property type="match status" value="1"/>
</dbReference>
<evidence type="ECO:0000313" key="6">
    <source>
        <dbReference type="EMBL" id="MBB6072339.1"/>
    </source>
</evidence>
<dbReference type="RefSeq" id="WP_170036529.1">
    <property type="nucleotide sequence ID" value="NZ_JABDTL010000002.1"/>
</dbReference>
<evidence type="ECO:0000259" key="5">
    <source>
        <dbReference type="PROSITE" id="PS50011"/>
    </source>
</evidence>
<keyword evidence="6" id="KW-0723">Serine/threonine-protein kinase</keyword>
<evidence type="ECO:0000313" key="7">
    <source>
        <dbReference type="Proteomes" id="UP000582837"/>
    </source>
</evidence>
<evidence type="ECO:0000256" key="4">
    <source>
        <dbReference type="ARBA" id="ARBA00022840"/>
    </source>
</evidence>
<dbReference type="PANTHER" id="PTHR43289">
    <property type="entry name" value="MITOGEN-ACTIVATED PROTEIN KINASE KINASE KINASE 20-RELATED"/>
    <property type="match status" value="1"/>
</dbReference>
<dbReference type="PANTHER" id="PTHR43289:SF6">
    <property type="entry name" value="SERINE_THREONINE-PROTEIN KINASE NEKL-3"/>
    <property type="match status" value="1"/>
</dbReference>
<dbReference type="InterPro" id="IPR000719">
    <property type="entry name" value="Prot_kinase_dom"/>
</dbReference>
<dbReference type="Pfam" id="PF00069">
    <property type="entry name" value="Pkinase"/>
    <property type="match status" value="1"/>
</dbReference>
<dbReference type="Proteomes" id="UP000582837">
    <property type="component" value="Unassembled WGS sequence"/>
</dbReference>
<name>A0A841H3C4_9BACT</name>
<keyword evidence="2" id="KW-0547">Nucleotide-binding</keyword>